<dbReference type="InterPro" id="IPR029016">
    <property type="entry name" value="GAF-like_dom_sf"/>
</dbReference>
<evidence type="ECO:0000256" key="1">
    <source>
        <dbReference type="ARBA" id="ARBA00023015"/>
    </source>
</evidence>
<dbReference type="PROSITE" id="PS50043">
    <property type="entry name" value="HTH_LUXR_2"/>
    <property type="match status" value="1"/>
</dbReference>
<dbReference type="CDD" id="cd06170">
    <property type="entry name" value="LuxR_C_like"/>
    <property type="match status" value="1"/>
</dbReference>
<keyword evidence="2" id="KW-0238">DNA-binding</keyword>
<dbReference type="Pfam" id="PF00196">
    <property type="entry name" value="GerE"/>
    <property type="match status" value="1"/>
</dbReference>
<keyword evidence="6" id="KW-1185">Reference proteome</keyword>
<dbReference type="GO" id="GO:0003677">
    <property type="term" value="F:DNA binding"/>
    <property type="evidence" value="ECO:0007669"/>
    <property type="project" value="UniProtKB-KW"/>
</dbReference>
<dbReference type="PANTHER" id="PTHR44688:SF16">
    <property type="entry name" value="DNA-BINDING TRANSCRIPTIONAL ACTIVATOR DEVR_DOSR"/>
    <property type="match status" value="1"/>
</dbReference>
<gene>
    <name evidence="5" type="ORF">KDA82_18010</name>
</gene>
<dbReference type="PANTHER" id="PTHR44688">
    <property type="entry name" value="DNA-BINDING TRANSCRIPTIONAL ACTIVATOR DEVR_DOSR"/>
    <property type="match status" value="1"/>
</dbReference>
<reference evidence="5" key="1">
    <citation type="submission" date="2021-04" db="EMBL/GenBank/DDBJ databases">
        <title>Sequencing of actinobacteria type strains.</title>
        <authorList>
            <person name="Nguyen G.-S."/>
            <person name="Wentzel A."/>
        </authorList>
    </citation>
    <scope>NUCLEOTIDE SEQUENCE</scope>
    <source>
        <strain evidence="5">DSM 42095</strain>
    </source>
</reference>
<dbReference type="InterPro" id="IPR036388">
    <property type="entry name" value="WH-like_DNA-bd_sf"/>
</dbReference>
<accession>A0A8T4IRD0</accession>
<evidence type="ECO:0000256" key="3">
    <source>
        <dbReference type="ARBA" id="ARBA00023163"/>
    </source>
</evidence>
<dbReference type="AlphaFoldDB" id="A0A8T4IRD0"/>
<feature type="domain" description="HTH luxR-type" evidence="4">
    <location>
        <begin position="265"/>
        <end position="330"/>
    </location>
</feature>
<dbReference type="Proteomes" id="UP000675554">
    <property type="component" value="Unassembled WGS sequence"/>
</dbReference>
<dbReference type="Pfam" id="PF01590">
    <property type="entry name" value="GAF"/>
    <property type="match status" value="1"/>
</dbReference>
<protein>
    <submittedName>
        <fullName evidence="5">GAF domain-containing protein</fullName>
    </submittedName>
</protein>
<dbReference type="InterPro" id="IPR003018">
    <property type="entry name" value="GAF"/>
</dbReference>
<name>A0A8T4IRD0_9ACTN</name>
<evidence type="ECO:0000313" key="5">
    <source>
        <dbReference type="EMBL" id="MBR7674881.1"/>
    </source>
</evidence>
<keyword evidence="1" id="KW-0805">Transcription regulation</keyword>
<sequence>MVRFSARDAEITAEIARVGTLPGEAAERAEALLAPIRRLISYDAAFIHLYDPDRSLQVPLLHEGYDEQVGRYMTTPEFTADVDGAGGQGHRPFRLKDLSQHWSEIPLWADYLSPAGFREGIGVPLRTASGSYLGFLGVTTVESRPPAPSVRDRLGALASLIAQAVDPLRSLTARASLVAGATAAVVLTRAGRTSPLPGLPGHRLLTEGSPVLAAAEAQLAEGHEHSVFLAPDGEAAAPPSVLRVTVLSCPRQPPGHLYGLVLLSPPPELHGLTRRELELCGHLVRGASNAEIAAALAITPRTVAAHLEHVFAKLGVSSRSMAAVRVLRQGLHLPPQVVA</sequence>
<dbReference type="InterPro" id="IPR000792">
    <property type="entry name" value="Tscrpt_reg_LuxR_C"/>
</dbReference>
<dbReference type="PRINTS" id="PR00038">
    <property type="entry name" value="HTHLUXR"/>
</dbReference>
<dbReference type="Gene3D" id="1.10.10.10">
    <property type="entry name" value="Winged helix-like DNA-binding domain superfamily/Winged helix DNA-binding domain"/>
    <property type="match status" value="1"/>
</dbReference>
<dbReference type="SUPFAM" id="SSF46894">
    <property type="entry name" value="C-terminal effector domain of the bipartite response regulators"/>
    <property type="match status" value="1"/>
</dbReference>
<evidence type="ECO:0000259" key="4">
    <source>
        <dbReference type="PROSITE" id="PS50043"/>
    </source>
</evidence>
<organism evidence="5 6">
    <name type="scientific">Streptomyces daliensis</name>
    <dbReference type="NCBI Taxonomy" id="299421"/>
    <lineage>
        <taxon>Bacteria</taxon>
        <taxon>Bacillati</taxon>
        <taxon>Actinomycetota</taxon>
        <taxon>Actinomycetes</taxon>
        <taxon>Kitasatosporales</taxon>
        <taxon>Streptomycetaceae</taxon>
        <taxon>Streptomyces</taxon>
    </lineage>
</organism>
<dbReference type="GO" id="GO:0006355">
    <property type="term" value="P:regulation of DNA-templated transcription"/>
    <property type="evidence" value="ECO:0007669"/>
    <property type="project" value="InterPro"/>
</dbReference>
<dbReference type="SUPFAM" id="SSF55781">
    <property type="entry name" value="GAF domain-like"/>
    <property type="match status" value="1"/>
</dbReference>
<evidence type="ECO:0000313" key="6">
    <source>
        <dbReference type="Proteomes" id="UP000675554"/>
    </source>
</evidence>
<dbReference type="PROSITE" id="PS00622">
    <property type="entry name" value="HTH_LUXR_1"/>
    <property type="match status" value="1"/>
</dbReference>
<dbReference type="SMART" id="SM00421">
    <property type="entry name" value="HTH_LUXR"/>
    <property type="match status" value="1"/>
</dbReference>
<dbReference type="InterPro" id="IPR016032">
    <property type="entry name" value="Sig_transdc_resp-reg_C-effctor"/>
</dbReference>
<evidence type="ECO:0000256" key="2">
    <source>
        <dbReference type="ARBA" id="ARBA00023125"/>
    </source>
</evidence>
<keyword evidence="3" id="KW-0804">Transcription</keyword>
<dbReference type="Gene3D" id="3.30.450.40">
    <property type="match status" value="1"/>
</dbReference>
<dbReference type="EMBL" id="JAGSMN010000399">
    <property type="protein sequence ID" value="MBR7674881.1"/>
    <property type="molecule type" value="Genomic_DNA"/>
</dbReference>
<comment type="caution">
    <text evidence="5">The sequence shown here is derived from an EMBL/GenBank/DDBJ whole genome shotgun (WGS) entry which is preliminary data.</text>
</comment>
<proteinExistence type="predicted"/>